<organism evidence="3 4">
    <name type="scientific">Asaia siamensis</name>
    <dbReference type="NCBI Taxonomy" id="110479"/>
    <lineage>
        <taxon>Bacteria</taxon>
        <taxon>Pseudomonadati</taxon>
        <taxon>Pseudomonadota</taxon>
        <taxon>Alphaproteobacteria</taxon>
        <taxon>Acetobacterales</taxon>
        <taxon>Acetobacteraceae</taxon>
        <taxon>Asaia</taxon>
    </lineage>
</organism>
<dbReference type="InterPro" id="IPR036691">
    <property type="entry name" value="Endo/exonu/phosph_ase_sf"/>
</dbReference>
<sequence length="293" mass="32718">MFSAISASPSKLRYCLFFAVWALSHAAEAAPVKIATWNLDWLTLLPASAPQLPANIPHRGTRDWAALSDIAHRLNADIVAVQEVSDEAALRRLFPSPDDTRLLTTAPIAQNIGLVLHPPWRMVAHEELRDFDRSPSHGGHALRPGLDVTITNGTQILRLLVVHLKSGCWDRTWKENGHACPILREQIDLIANWMTERDDEGEAYAVLGDFNRRLTVHDPYYLHMIQGIDPVLVTSGFANPCEGGNYFIDHILLGGPARKWLVRDSLRVLTYRPEESGLTLSDHCPVSVRLDLP</sequence>
<dbReference type="SUPFAM" id="SSF56219">
    <property type="entry name" value="DNase I-like"/>
    <property type="match status" value="1"/>
</dbReference>
<gene>
    <name evidence="3" type="ORF">GCM10007207_17320</name>
</gene>
<keyword evidence="3" id="KW-0378">Hydrolase</keyword>
<feature type="chain" id="PRO_5046300790" evidence="1">
    <location>
        <begin position="30"/>
        <end position="293"/>
    </location>
</feature>
<dbReference type="Pfam" id="PF03372">
    <property type="entry name" value="Exo_endo_phos"/>
    <property type="match status" value="1"/>
</dbReference>
<keyword evidence="1" id="KW-0732">Signal</keyword>
<dbReference type="RefSeq" id="WP_188426387.1">
    <property type="nucleotide sequence ID" value="NZ_BMCH01000004.1"/>
</dbReference>
<proteinExistence type="predicted"/>
<dbReference type="Gene3D" id="3.60.10.10">
    <property type="entry name" value="Endonuclease/exonuclease/phosphatase"/>
    <property type="match status" value="1"/>
</dbReference>
<accession>A0ABQ1LZW4</accession>
<evidence type="ECO:0000313" key="3">
    <source>
        <dbReference type="EMBL" id="GGC32373.1"/>
    </source>
</evidence>
<feature type="domain" description="Endonuclease/exonuclease/phosphatase" evidence="2">
    <location>
        <begin position="35"/>
        <end position="283"/>
    </location>
</feature>
<name>A0ABQ1LZW4_9PROT</name>
<protein>
    <submittedName>
        <fullName evidence="3">Hydrolase</fullName>
    </submittedName>
</protein>
<dbReference type="EMBL" id="BMCH01000004">
    <property type="protein sequence ID" value="GGC32373.1"/>
    <property type="molecule type" value="Genomic_DNA"/>
</dbReference>
<evidence type="ECO:0000313" key="4">
    <source>
        <dbReference type="Proteomes" id="UP000637769"/>
    </source>
</evidence>
<dbReference type="Proteomes" id="UP000637769">
    <property type="component" value="Unassembled WGS sequence"/>
</dbReference>
<evidence type="ECO:0000259" key="2">
    <source>
        <dbReference type="Pfam" id="PF03372"/>
    </source>
</evidence>
<keyword evidence="4" id="KW-1185">Reference proteome</keyword>
<dbReference type="GO" id="GO:0016787">
    <property type="term" value="F:hydrolase activity"/>
    <property type="evidence" value="ECO:0007669"/>
    <property type="project" value="UniProtKB-KW"/>
</dbReference>
<evidence type="ECO:0000256" key="1">
    <source>
        <dbReference type="SAM" id="SignalP"/>
    </source>
</evidence>
<reference evidence="4" key="1">
    <citation type="journal article" date="2019" name="Int. J. Syst. Evol. Microbiol.">
        <title>The Global Catalogue of Microorganisms (GCM) 10K type strain sequencing project: providing services to taxonomists for standard genome sequencing and annotation.</title>
        <authorList>
            <consortium name="The Broad Institute Genomics Platform"/>
            <consortium name="The Broad Institute Genome Sequencing Center for Infectious Disease"/>
            <person name="Wu L."/>
            <person name="Ma J."/>
        </authorList>
    </citation>
    <scope>NUCLEOTIDE SEQUENCE [LARGE SCALE GENOMIC DNA]</scope>
    <source>
        <strain evidence="4">CCM 7132</strain>
    </source>
</reference>
<feature type="signal peptide" evidence="1">
    <location>
        <begin position="1"/>
        <end position="29"/>
    </location>
</feature>
<comment type="caution">
    <text evidence="3">The sequence shown here is derived from an EMBL/GenBank/DDBJ whole genome shotgun (WGS) entry which is preliminary data.</text>
</comment>
<dbReference type="InterPro" id="IPR005135">
    <property type="entry name" value="Endo/exonuclease/phosphatase"/>
</dbReference>